<keyword evidence="1" id="KW-1133">Transmembrane helix</keyword>
<organism evidence="2 3">
    <name type="scientific">Candidatus Avipropionibacterium avicola</name>
    <dbReference type="NCBI Taxonomy" id="2840701"/>
    <lineage>
        <taxon>Bacteria</taxon>
        <taxon>Bacillati</taxon>
        <taxon>Actinomycetota</taxon>
        <taxon>Actinomycetes</taxon>
        <taxon>Propionibacteriales</taxon>
        <taxon>Propionibacteriaceae</taxon>
        <taxon>Propionibacteriaceae incertae sedis</taxon>
        <taxon>Candidatus Avipropionibacterium</taxon>
    </lineage>
</organism>
<feature type="transmembrane region" description="Helical" evidence="1">
    <location>
        <begin position="121"/>
        <end position="150"/>
    </location>
</feature>
<accession>A0A9D1KP89</accession>
<protein>
    <submittedName>
        <fullName evidence="2">Uncharacterized protein</fullName>
    </submittedName>
</protein>
<evidence type="ECO:0000256" key="1">
    <source>
        <dbReference type="SAM" id="Phobius"/>
    </source>
</evidence>
<dbReference type="EMBL" id="DVLP01000398">
    <property type="protein sequence ID" value="HIT76607.1"/>
    <property type="molecule type" value="Genomic_DNA"/>
</dbReference>
<name>A0A9D1KP89_9ACTN</name>
<evidence type="ECO:0000313" key="3">
    <source>
        <dbReference type="Proteomes" id="UP000886842"/>
    </source>
</evidence>
<sequence length="152" mass="15786">MILIWRGWGVVSALLALAGLAAGGAIGAGSMLGIGMGTGLFLGGAIGAVLGHWLNVIRPAGEIEQARKNIEQDLWSRVQAGQFQVAPGVPAPQTEAEAEQQVATVVGQYDKDLAKMRNRNTLFWIPMQFASAGLAVIGLVVMAISAFGMVTG</sequence>
<proteinExistence type="predicted"/>
<dbReference type="AlphaFoldDB" id="A0A9D1KP89"/>
<comment type="caution">
    <text evidence="2">The sequence shown here is derived from an EMBL/GenBank/DDBJ whole genome shotgun (WGS) entry which is preliminary data.</text>
</comment>
<reference evidence="2" key="2">
    <citation type="journal article" date="2021" name="PeerJ">
        <title>Extensive microbial diversity within the chicken gut microbiome revealed by metagenomics and culture.</title>
        <authorList>
            <person name="Gilroy R."/>
            <person name="Ravi A."/>
            <person name="Getino M."/>
            <person name="Pursley I."/>
            <person name="Horton D.L."/>
            <person name="Alikhan N.F."/>
            <person name="Baker D."/>
            <person name="Gharbi K."/>
            <person name="Hall N."/>
            <person name="Watson M."/>
            <person name="Adriaenssens E.M."/>
            <person name="Foster-Nyarko E."/>
            <person name="Jarju S."/>
            <person name="Secka A."/>
            <person name="Antonio M."/>
            <person name="Oren A."/>
            <person name="Chaudhuri R.R."/>
            <person name="La Ragione R."/>
            <person name="Hildebrand F."/>
            <person name="Pallen M.J."/>
        </authorList>
    </citation>
    <scope>NUCLEOTIDE SEQUENCE</scope>
    <source>
        <strain evidence="2">ChiGjej1B1-24693</strain>
    </source>
</reference>
<dbReference type="Proteomes" id="UP000886842">
    <property type="component" value="Unassembled WGS sequence"/>
</dbReference>
<evidence type="ECO:0000313" key="2">
    <source>
        <dbReference type="EMBL" id="HIT76607.1"/>
    </source>
</evidence>
<reference evidence="2" key="1">
    <citation type="submission" date="2020-10" db="EMBL/GenBank/DDBJ databases">
        <authorList>
            <person name="Gilroy R."/>
        </authorList>
    </citation>
    <scope>NUCLEOTIDE SEQUENCE</scope>
    <source>
        <strain evidence="2">ChiGjej1B1-24693</strain>
    </source>
</reference>
<gene>
    <name evidence="2" type="ORF">IAA98_13570</name>
</gene>
<feature type="transmembrane region" description="Helical" evidence="1">
    <location>
        <begin position="33"/>
        <end position="54"/>
    </location>
</feature>
<keyword evidence="1" id="KW-0472">Membrane</keyword>
<keyword evidence="1" id="KW-0812">Transmembrane</keyword>